<gene>
    <name evidence="5" type="ORF">B0H66DRAFT_359910</name>
</gene>
<dbReference type="GO" id="GO:0000244">
    <property type="term" value="P:spliceosomal tri-snRNP complex assembly"/>
    <property type="evidence" value="ECO:0007669"/>
    <property type="project" value="TreeGrafter"/>
</dbReference>
<feature type="domain" description="AAR2 N-terminal" evidence="4">
    <location>
        <begin position="21"/>
        <end position="191"/>
    </location>
</feature>
<dbReference type="CDD" id="cd13777">
    <property type="entry name" value="Aar2_N"/>
    <property type="match status" value="1"/>
</dbReference>
<evidence type="ECO:0000259" key="4">
    <source>
        <dbReference type="Pfam" id="PF20981"/>
    </source>
</evidence>
<evidence type="ECO:0000259" key="3">
    <source>
        <dbReference type="Pfam" id="PF05282"/>
    </source>
</evidence>
<accession>A0AAE0HVY9</accession>
<feature type="domain" description="AAR2 C-terminal" evidence="3">
    <location>
        <begin position="251"/>
        <end position="426"/>
    </location>
</feature>
<dbReference type="InterPro" id="IPR033648">
    <property type="entry name" value="AAR2_C"/>
</dbReference>
<dbReference type="Gene3D" id="2.60.34.20">
    <property type="match status" value="1"/>
</dbReference>
<dbReference type="Pfam" id="PF05282">
    <property type="entry name" value="AAR2"/>
    <property type="match status" value="1"/>
</dbReference>
<dbReference type="InterPro" id="IPR038514">
    <property type="entry name" value="AAR2_C_sf"/>
</dbReference>
<evidence type="ECO:0000256" key="2">
    <source>
        <dbReference type="SAM" id="MobiDB-lite"/>
    </source>
</evidence>
<evidence type="ECO:0000313" key="5">
    <source>
        <dbReference type="EMBL" id="KAK3313751.1"/>
    </source>
</evidence>
<dbReference type="AlphaFoldDB" id="A0AAE0HVY9"/>
<comment type="similarity">
    <text evidence="1">Belongs to the AAR2 family.</text>
</comment>
<dbReference type="EMBL" id="JAUEDM010000007">
    <property type="protein sequence ID" value="KAK3313751.1"/>
    <property type="molecule type" value="Genomic_DNA"/>
</dbReference>
<dbReference type="InterPro" id="IPR038516">
    <property type="entry name" value="AAR2_N_sf"/>
</dbReference>
<dbReference type="InterPro" id="IPR007946">
    <property type="entry name" value="AAR2"/>
</dbReference>
<dbReference type="CDD" id="cd13778">
    <property type="entry name" value="Aar2_C"/>
    <property type="match status" value="1"/>
</dbReference>
<evidence type="ECO:0000256" key="1">
    <source>
        <dbReference type="ARBA" id="ARBA00006281"/>
    </source>
</evidence>
<organism evidence="5 6">
    <name type="scientific">Apodospora peruviana</name>
    <dbReference type="NCBI Taxonomy" id="516989"/>
    <lineage>
        <taxon>Eukaryota</taxon>
        <taxon>Fungi</taxon>
        <taxon>Dikarya</taxon>
        <taxon>Ascomycota</taxon>
        <taxon>Pezizomycotina</taxon>
        <taxon>Sordariomycetes</taxon>
        <taxon>Sordariomycetidae</taxon>
        <taxon>Sordariales</taxon>
        <taxon>Lasiosphaeriaceae</taxon>
        <taxon>Apodospora</taxon>
    </lineage>
</organism>
<dbReference type="Proteomes" id="UP001283341">
    <property type="component" value="Unassembled WGS sequence"/>
</dbReference>
<dbReference type="Pfam" id="PF20981">
    <property type="entry name" value="AAR2_1st"/>
    <property type="match status" value="1"/>
</dbReference>
<proteinExistence type="inferred from homology"/>
<dbReference type="InterPro" id="IPR033647">
    <property type="entry name" value="Aar2_N"/>
</dbReference>
<feature type="compositionally biased region" description="Polar residues" evidence="2">
    <location>
        <begin position="142"/>
        <end position="153"/>
    </location>
</feature>
<feature type="region of interest" description="Disordered" evidence="2">
    <location>
        <begin position="432"/>
        <end position="457"/>
    </location>
</feature>
<dbReference type="Gene3D" id="1.25.40.550">
    <property type="entry name" value="Aar2, C-terminal domain-like"/>
    <property type="match status" value="1"/>
</dbReference>
<comment type="caution">
    <text evidence="5">The sequence shown here is derived from an EMBL/GenBank/DDBJ whole genome shotgun (WGS) entry which is preliminary data.</text>
</comment>
<name>A0AAE0HVY9_9PEZI</name>
<feature type="region of interest" description="Disordered" evidence="2">
    <location>
        <begin position="142"/>
        <end position="164"/>
    </location>
</feature>
<sequence>MATISKERGVSSSQPNCLDTGDVFLLLGLPANIQVGHDIVAFRTVKKGDDGFRDIPQGPHFLWVDAETEPQSGASRLPGRCGYWYFTESNPEIRLKQWDKYNEVLGEVASKTEVVERKANIETIYPTLRSFDLREGEANSARLSASPGVNTASPKPGAPQYGPPPSRPIEAILVWRELTWAISDTFLQRVTNKTCSNEWLVDSSDSVKREHQFPYHRATAHQTSITSEFSFLFEDDLADLYILDKMLTKEDAGDTSARVTALLGNPTANITENDIVAEMQFTYIMATDLRNAACLTQWLDFVLKIMLRSWTLVRSHPVLCRNLIHSLHAQLSHSASYGVHDGLKGSKELDIASEPPRRPDLPNNKLLFNYVPQFGRKLRRALTVYKHRLDEMLSLELGKCATPDQKAVGNALRNLEGFLWQFKWDLGLTTGRDEEKEEQEEDKADGGGAAVDVDGEDDDYLPLIVDVDENGREAGLVSF</sequence>
<dbReference type="PANTHER" id="PTHR12689">
    <property type="entry name" value="A1 CISTRON SPLICING FACTOR AAR2-RELATED"/>
    <property type="match status" value="1"/>
</dbReference>
<reference evidence="5" key="2">
    <citation type="submission" date="2023-06" db="EMBL/GenBank/DDBJ databases">
        <authorList>
            <consortium name="Lawrence Berkeley National Laboratory"/>
            <person name="Haridas S."/>
            <person name="Hensen N."/>
            <person name="Bonometti L."/>
            <person name="Westerberg I."/>
            <person name="Brannstrom I.O."/>
            <person name="Guillou S."/>
            <person name="Cros-Aarteil S."/>
            <person name="Calhoun S."/>
            <person name="Kuo A."/>
            <person name="Mondo S."/>
            <person name="Pangilinan J."/>
            <person name="Riley R."/>
            <person name="Labutti K."/>
            <person name="Andreopoulos B."/>
            <person name="Lipzen A."/>
            <person name="Chen C."/>
            <person name="Yanf M."/>
            <person name="Daum C."/>
            <person name="Ng V."/>
            <person name="Clum A."/>
            <person name="Steindorff A."/>
            <person name="Ohm R."/>
            <person name="Martin F."/>
            <person name="Silar P."/>
            <person name="Natvig D."/>
            <person name="Lalanne C."/>
            <person name="Gautier V."/>
            <person name="Ament-Velasquez S.L."/>
            <person name="Kruys A."/>
            <person name="Hutchinson M.I."/>
            <person name="Powell A.J."/>
            <person name="Barry K."/>
            <person name="Miller A.N."/>
            <person name="Grigoriev I.V."/>
            <person name="Debuchy R."/>
            <person name="Gladieux P."/>
            <person name="Thoren M.H."/>
            <person name="Johannesson H."/>
        </authorList>
    </citation>
    <scope>NUCLEOTIDE SEQUENCE</scope>
    <source>
        <strain evidence="5">CBS 118394</strain>
    </source>
</reference>
<dbReference type="PANTHER" id="PTHR12689:SF4">
    <property type="entry name" value="PROTEIN AAR2 HOMOLOG"/>
    <property type="match status" value="1"/>
</dbReference>
<protein>
    <submittedName>
        <fullName evidence="5">AAR2 protein-domain-containing protein</fullName>
    </submittedName>
</protein>
<reference evidence="5" key="1">
    <citation type="journal article" date="2023" name="Mol. Phylogenet. Evol.">
        <title>Genome-scale phylogeny and comparative genomics of the fungal order Sordariales.</title>
        <authorList>
            <person name="Hensen N."/>
            <person name="Bonometti L."/>
            <person name="Westerberg I."/>
            <person name="Brannstrom I.O."/>
            <person name="Guillou S."/>
            <person name="Cros-Aarteil S."/>
            <person name="Calhoun S."/>
            <person name="Haridas S."/>
            <person name="Kuo A."/>
            <person name="Mondo S."/>
            <person name="Pangilinan J."/>
            <person name="Riley R."/>
            <person name="LaButti K."/>
            <person name="Andreopoulos B."/>
            <person name="Lipzen A."/>
            <person name="Chen C."/>
            <person name="Yan M."/>
            <person name="Daum C."/>
            <person name="Ng V."/>
            <person name="Clum A."/>
            <person name="Steindorff A."/>
            <person name="Ohm R.A."/>
            <person name="Martin F."/>
            <person name="Silar P."/>
            <person name="Natvig D.O."/>
            <person name="Lalanne C."/>
            <person name="Gautier V."/>
            <person name="Ament-Velasquez S.L."/>
            <person name="Kruys A."/>
            <person name="Hutchinson M.I."/>
            <person name="Powell A.J."/>
            <person name="Barry K."/>
            <person name="Miller A.N."/>
            <person name="Grigoriev I.V."/>
            <person name="Debuchy R."/>
            <person name="Gladieux P."/>
            <person name="Hiltunen Thoren M."/>
            <person name="Johannesson H."/>
        </authorList>
    </citation>
    <scope>NUCLEOTIDE SEQUENCE</scope>
    <source>
        <strain evidence="5">CBS 118394</strain>
    </source>
</reference>
<keyword evidence="6" id="KW-1185">Reference proteome</keyword>
<evidence type="ECO:0000313" key="6">
    <source>
        <dbReference type="Proteomes" id="UP001283341"/>
    </source>
</evidence>